<dbReference type="SFLD" id="SFLDS00003">
    <property type="entry name" value="Haloacid_Dehalogenase"/>
    <property type="match status" value="1"/>
</dbReference>
<dbReference type="Proteomes" id="UP000198716">
    <property type="component" value="Unassembled WGS sequence"/>
</dbReference>
<dbReference type="InterPro" id="IPR006439">
    <property type="entry name" value="HAD-SF_hydro_IA"/>
</dbReference>
<dbReference type="SUPFAM" id="SSF56784">
    <property type="entry name" value="HAD-like"/>
    <property type="match status" value="1"/>
</dbReference>
<dbReference type="PANTHER" id="PTHR43611:SF3">
    <property type="entry name" value="FLAVIN MONONUCLEOTIDE HYDROLASE 1, CHLOROPLATIC"/>
    <property type="match status" value="1"/>
</dbReference>
<evidence type="ECO:0000313" key="2">
    <source>
        <dbReference type="EMBL" id="SFE47810.1"/>
    </source>
</evidence>
<dbReference type="NCBIfam" id="TIGR01509">
    <property type="entry name" value="HAD-SF-IA-v3"/>
    <property type="match status" value="1"/>
</dbReference>
<dbReference type="Pfam" id="PF00702">
    <property type="entry name" value="Hydrolase"/>
    <property type="match status" value="1"/>
</dbReference>
<protein>
    <submittedName>
        <fullName evidence="2">Putative hydrolase of the HAD superfamily</fullName>
    </submittedName>
</protein>
<evidence type="ECO:0000313" key="3">
    <source>
        <dbReference type="Proteomes" id="UP000198716"/>
    </source>
</evidence>
<reference evidence="3" key="1">
    <citation type="submission" date="2016-10" db="EMBL/GenBank/DDBJ databases">
        <authorList>
            <person name="Varghese N."/>
            <person name="Submissions S."/>
        </authorList>
    </citation>
    <scope>NUCLEOTIDE SEQUENCE [LARGE SCALE GENOMIC DNA]</scope>
    <source>
        <strain evidence="3">DSM 45004</strain>
    </source>
</reference>
<dbReference type="InterPro" id="IPR036412">
    <property type="entry name" value="HAD-like_sf"/>
</dbReference>
<keyword evidence="2" id="KW-0378">Hydrolase</keyword>
<organism evidence="2 3">
    <name type="scientific">Actinopolyspora alba</name>
    <dbReference type="NCBI Taxonomy" id="673379"/>
    <lineage>
        <taxon>Bacteria</taxon>
        <taxon>Bacillati</taxon>
        <taxon>Actinomycetota</taxon>
        <taxon>Actinomycetes</taxon>
        <taxon>Actinopolysporales</taxon>
        <taxon>Actinopolysporaceae</taxon>
        <taxon>Actinopolyspora</taxon>
        <taxon>Actinopolyspora alba group</taxon>
    </lineage>
</organism>
<proteinExistence type="predicted"/>
<gene>
    <name evidence="2" type="ORF">SAMN04487819_114137</name>
</gene>
<accession>A0A1I2AY42</accession>
<dbReference type="Gene3D" id="3.40.50.1000">
    <property type="entry name" value="HAD superfamily/HAD-like"/>
    <property type="match status" value="1"/>
</dbReference>
<dbReference type="PRINTS" id="PR00413">
    <property type="entry name" value="HADHALOGNASE"/>
</dbReference>
<feature type="compositionally biased region" description="Basic and acidic residues" evidence="1">
    <location>
        <begin position="196"/>
        <end position="206"/>
    </location>
</feature>
<dbReference type="AlphaFoldDB" id="A0A1I2AY42"/>
<dbReference type="InterPro" id="IPR023214">
    <property type="entry name" value="HAD_sf"/>
</dbReference>
<name>A0A1I2AY42_9ACTN</name>
<dbReference type="PANTHER" id="PTHR43611">
    <property type="entry name" value="ALPHA-D-GLUCOSE 1-PHOSPHATE PHOSPHATASE"/>
    <property type="match status" value="1"/>
</dbReference>
<dbReference type="SFLD" id="SFLDG01129">
    <property type="entry name" value="C1.5:_HAD__Beta-PGM__Phosphata"/>
    <property type="match status" value="1"/>
</dbReference>
<feature type="region of interest" description="Disordered" evidence="1">
    <location>
        <begin position="196"/>
        <end position="216"/>
    </location>
</feature>
<dbReference type="EMBL" id="FOMZ01000014">
    <property type="protein sequence ID" value="SFE47810.1"/>
    <property type="molecule type" value="Genomic_DNA"/>
</dbReference>
<dbReference type="GO" id="GO:0016787">
    <property type="term" value="F:hydrolase activity"/>
    <property type="evidence" value="ECO:0007669"/>
    <property type="project" value="UniProtKB-KW"/>
</dbReference>
<evidence type="ECO:0000256" key="1">
    <source>
        <dbReference type="SAM" id="MobiDB-lite"/>
    </source>
</evidence>
<keyword evidence="3" id="KW-1185">Reference proteome</keyword>
<sequence>MGMSGTGDERPYWVVFDYGEVISEPTRALPRITAELGMDGAALDSVSAAYFAEREAYDRGCDDHEYWSAVAARLGTNVDERLSRELTRIDVAGWSETDPGTLLLLRELTASGVPLALLSNAPGSFAREAERTRWAEHFRHVVFSADLGMAKPDEEIWRVLLERLDASPEQCLFFDDREPNVAAARAAGLHARRWQGPEHAREELRSHGVLPATSGD</sequence>